<feature type="region of interest" description="Disordered" evidence="1">
    <location>
        <begin position="136"/>
        <end position="232"/>
    </location>
</feature>
<feature type="region of interest" description="Disordered" evidence="1">
    <location>
        <begin position="776"/>
        <end position="798"/>
    </location>
</feature>
<feature type="compositionally biased region" description="Basic and acidic residues" evidence="1">
    <location>
        <begin position="542"/>
        <end position="555"/>
    </location>
</feature>
<dbReference type="HOGENOM" id="CLU_014865_0_0_1"/>
<dbReference type="OrthoDB" id="8194914at2759"/>
<feature type="compositionally biased region" description="Basic and acidic residues" evidence="1">
    <location>
        <begin position="635"/>
        <end position="706"/>
    </location>
</feature>
<name>B4GE06_DROPE</name>
<reference evidence="2 3" key="1">
    <citation type="journal article" date="2007" name="Nature">
        <title>Evolution of genes and genomes on the Drosophila phylogeny.</title>
        <authorList>
            <consortium name="Drosophila 12 Genomes Consortium"/>
            <person name="Clark A.G."/>
            <person name="Eisen M.B."/>
            <person name="Smith D.R."/>
            <person name="Bergman C.M."/>
            <person name="Oliver B."/>
            <person name="Markow T.A."/>
            <person name="Kaufman T.C."/>
            <person name="Kellis M."/>
            <person name="Gelbart W."/>
            <person name="Iyer V.N."/>
            <person name="Pollard D.A."/>
            <person name="Sackton T.B."/>
            <person name="Larracuente A.M."/>
            <person name="Singh N.D."/>
            <person name="Abad J.P."/>
            <person name="Abt D.N."/>
            <person name="Adryan B."/>
            <person name="Aguade M."/>
            <person name="Akashi H."/>
            <person name="Anderson W.W."/>
            <person name="Aquadro C.F."/>
            <person name="Ardell D.H."/>
            <person name="Arguello R."/>
            <person name="Artieri C.G."/>
            <person name="Barbash D.A."/>
            <person name="Barker D."/>
            <person name="Barsanti P."/>
            <person name="Batterham P."/>
            <person name="Batzoglou S."/>
            <person name="Begun D."/>
            <person name="Bhutkar A."/>
            <person name="Blanco E."/>
            <person name="Bosak S.A."/>
            <person name="Bradley R.K."/>
            <person name="Brand A.D."/>
            <person name="Brent M.R."/>
            <person name="Brooks A.N."/>
            <person name="Brown R.H."/>
            <person name="Butlin R.K."/>
            <person name="Caggese C."/>
            <person name="Calvi B.R."/>
            <person name="Bernardo de Carvalho A."/>
            <person name="Caspi A."/>
            <person name="Castrezana S."/>
            <person name="Celniker S.E."/>
            <person name="Chang J.L."/>
            <person name="Chapple C."/>
            <person name="Chatterji S."/>
            <person name="Chinwalla A."/>
            <person name="Civetta A."/>
            <person name="Clifton S.W."/>
            <person name="Comeron J.M."/>
            <person name="Costello J.C."/>
            <person name="Coyne J.A."/>
            <person name="Daub J."/>
            <person name="David R.G."/>
            <person name="Delcher A.L."/>
            <person name="Delehaunty K."/>
            <person name="Do C.B."/>
            <person name="Ebling H."/>
            <person name="Edwards K."/>
            <person name="Eickbush T."/>
            <person name="Evans J.D."/>
            <person name="Filipski A."/>
            <person name="Findeiss S."/>
            <person name="Freyhult E."/>
            <person name="Fulton L."/>
            <person name="Fulton R."/>
            <person name="Garcia A.C."/>
            <person name="Gardiner A."/>
            <person name="Garfield D.A."/>
            <person name="Garvin B.E."/>
            <person name="Gibson G."/>
            <person name="Gilbert D."/>
            <person name="Gnerre S."/>
            <person name="Godfrey J."/>
            <person name="Good R."/>
            <person name="Gotea V."/>
            <person name="Gravely B."/>
            <person name="Greenberg A.J."/>
            <person name="Griffiths-Jones S."/>
            <person name="Gross S."/>
            <person name="Guigo R."/>
            <person name="Gustafson E.A."/>
            <person name="Haerty W."/>
            <person name="Hahn M.W."/>
            <person name="Halligan D.L."/>
            <person name="Halpern A.L."/>
            <person name="Halter G.M."/>
            <person name="Han M.V."/>
            <person name="Heger A."/>
            <person name="Hillier L."/>
            <person name="Hinrichs A.S."/>
            <person name="Holmes I."/>
            <person name="Hoskins R.A."/>
            <person name="Hubisz M.J."/>
            <person name="Hultmark D."/>
            <person name="Huntley M.A."/>
            <person name="Jaffe D.B."/>
            <person name="Jagadeeshan S."/>
            <person name="Jeck W.R."/>
            <person name="Johnson J."/>
            <person name="Jones C.D."/>
            <person name="Jordan W.C."/>
            <person name="Karpen G.H."/>
            <person name="Kataoka E."/>
            <person name="Keightley P.D."/>
            <person name="Kheradpour P."/>
            <person name="Kirkness E.F."/>
            <person name="Koerich L.B."/>
            <person name="Kristiansen K."/>
            <person name="Kudrna D."/>
            <person name="Kulathinal R.J."/>
            <person name="Kumar S."/>
            <person name="Kwok R."/>
            <person name="Lander E."/>
            <person name="Langley C.H."/>
            <person name="Lapoint R."/>
            <person name="Lazzaro B.P."/>
            <person name="Lee S.J."/>
            <person name="Levesque L."/>
            <person name="Li R."/>
            <person name="Lin C.F."/>
            <person name="Lin M.F."/>
            <person name="Lindblad-Toh K."/>
            <person name="Llopart A."/>
            <person name="Long M."/>
            <person name="Low L."/>
            <person name="Lozovsky E."/>
            <person name="Lu J."/>
            <person name="Luo M."/>
            <person name="Machado C.A."/>
            <person name="Makalowski W."/>
            <person name="Marzo M."/>
            <person name="Matsuda M."/>
            <person name="Matzkin L."/>
            <person name="McAllister B."/>
            <person name="McBride C.S."/>
            <person name="McKernan B."/>
            <person name="McKernan K."/>
            <person name="Mendez-Lago M."/>
            <person name="Minx P."/>
            <person name="Mollenhauer M.U."/>
            <person name="Montooth K."/>
            <person name="Mount S.M."/>
            <person name="Mu X."/>
            <person name="Myers E."/>
            <person name="Negre B."/>
            <person name="Newfeld S."/>
            <person name="Nielsen R."/>
            <person name="Noor M.A."/>
            <person name="O'Grady P."/>
            <person name="Pachter L."/>
            <person name="Papaceit M."/>
            <person name="Parisi M.J."/>
            <person name="Parisi M."/>
            <person name="Parts L."/>
            <person name="Pedersen J.S."/>
            <person name="Pesole G."/>
            <person name="Phillippy A.M."/>
            <person name="Ponting C.P."/>
            <person name="Pop M."/>
            <person name="Porcelli D."/>
            <person name="Powell J.R."/>
            <person name="Prohaska S."/>
            <person name="Pruitt K."/>
            <person name="Puig M."/>
            <person name="Quesneville H."/>
            <person name="Ram K.R."/>
            <person name="Rand D."/>
            <person name="Rasmussen M.D."/>
            <person name="Reed L.K."/>
            <person name="Reenan R."/>
            <person name="Reily A."/>
            <person name="Remington K.A."/>
            <person name="Rieger T.T."/>
            <person name="Ritchie M.G."/>
            <person name="Robin C."/>
            <person name="Rogers Y.H."/>
            <person name="Rohde C."/>
            <person name="Rozas J."/>
            <person name="Rubenfield M.J."/>
            <person name="Ruiz A."/>
            <person name="Russo S."/>
            <person name="Salzberg S.L."/>
            <person name="Sanchez-Gracia A."/>
            <person name="Saranga D.J."/>
            <person name="Sato H."/>
            <person name="Schaeffer S.W."/>
            <person name="Schatz M.C."/>
            <person name="Schlenke T."/>
            <person name="Schwartz R."/>
            <person name="Segarra C."/>
            <person name="Singh R.S."/>
            <person name="Sirot L."/>
            <person name="Sirota M."/>
            <person name="Sisneros N.B."/>
            <person name="Smith C.D."/>
            <person name="Smith T.F."/>
            <person name="Spieth J."/>
            <person name="Stage D.E."/>
            <person name="Stark A."/>
            <person name="Stephan W."/>
            <person name="Strausberg R.L."/>
            <person name="Strempel S."/>
            <person name="Sturgill D."/>
            <person name="Sutton G."/>
            <person name="Sutton G.G."/>
            <person name="Tao W."/>
            <person name="Teichmann S."/>
            <person name="Tobari Y.N."/>
            <person name="Tomimura Y."/>
            <person name="Tsolas J.M."/>
            <person name="Valente V.L."/>
            <person name="Venter E."/>
            <person name="Venter J.C."/>
            <person name="Vicario S."/>
            <person name="Vieira F.G."/>
            <person name="Vilella A.J."/>
            <person name="Villasante A."/>
            <person name="Walenz B."/>
            <person name="Wang J."/>
            <person name="Wasserman M."/>
            <person name="Watts T."/>
            <person name="Wilson D."/>
            <person name="Wilson R.K."/>
            <person name="Wing R.A."/>
            <person name="Wolfner M.F."/>
            <person name="Wong A."/>
            <person name="Wong G.K."/>
            <person name="Wu C.I."/>
            <person name="Wu G."/>
            <person name="Yamamoto D."/>
            <person name="Yang H.P."/>
            <person name="Yang S.P."/>
            <person name="Yorke J.A."/>
            <person name="Yoshida K."/>
            <person name="Zdobnov E."/>
            <person name="Zhang P."/>
            <person name="Zhang Y."/>
            <person name="Zimin A.V."/>
            <person name="Baldwin J."/>
            <person name="Abdouelleil A."/>
            <person name="Abdulkadir J."/>
            <person name="Abebe A."/>
            <person name="Abera B."/>
            <person name="Abreu J."/>
            <person name="Acer S.C."/>
            <person name="Aftuck L."/>
            <person name="Alexander A."/>
            <person name="An P."/>
            <person name="Anderson E."/>
            <person name="Anderson S."/>
            <person name="Arachi H."/>
            <person name="Azer M."/>
            <person name="Bachantsang P."/>
            <person name="Barry A."/>
            <person name="Bayul T."/>
            <person name="Berlin A."/>
            <person name="Bessette D."/>
            <person name="Bloom T."/>
            <person name="Blye J."/>
            <person name="Boguslavskiy L."/>
            <person name="Bonnet C."/>
            <person name="Boukhgalter B."/>
            <person name="Bourzgui I."/>
            <person name="Brown A."/>
            <person name="Cahill P."/>
            <person name="Channer S."/>
            <person name="Cheshatsang Y."/>
            <person name="Chuda L."/>
            <person name="Citroen M."/>
            <person name="Collymore A."/>
            <person name="Cooke P."/>
            <person name="Costello M."/>
            <person name="D'Aco K."/>
            <person name="Daza R."/>
            <person name="De Haan G."/>
            <person name="DeGray S."/>
            <person name="DeMaso C."/>
            <person name="Dhargay N."/>
            <person name="Dooley K."/>
            <person name="Dooley E."/>
            <person name="Doricent M."/>
            <person name="Dorje P."/>
            <person name="Dorjee K."/>
            <person name="Dupes A."/>
            <person name="Elong R."/>
            <person name="Falk J."/>
            <person name="Farina A."/>
            <person name="Faro S."/>
            <person name="Ferguson D."/>
            <person name="Fisher S."/>
            <person name="Foley C.D."/>
            <person name="Franke A."/>
            <person name="Friedrich D."/>
            <person name="Gadbois L."/>
            <person name="Gearin G."/>
            <person name="Gearin C.R."/>
            <person name="Giannoukos G."/>
            <person name="Goode T."/>
            <person name="Graham J."/>
            <person name="Grandbois E."/>
            <person name="Grewal S."/>
            <person name="Gyaltsen K."/>
            <person name="Hafez N."/>
            <person name="Hagos B."/>
            <person name="Hall J."/>
            <person name="Henson C."/>
            <person name="Hollinger A."/>
            <person name="Honan T."/>
            <person name="Huard M.D."/>
            <person name="Hughes L."/>
            <person name="Hurhula B."/>
            <person name="Husby M.E."/>
            <person name="Kamat A."/>
            <person name="Kanga B."/>
            <person name="Kashin S."/>
            <person name="Khazanovich D."/>
            <person name="Kisner P."/>
            <person name="Lance K."/>
            <person name="Lara M."/>
            <person name="Lee W."/>
            <person name="Lennon N."/>
            <person name="Letendre F."/>
            <person name="LeVine R."/>
            <person name="Lipovsky A."/>
            <person name="Liu X."/>
            <person name="Liu J."/>
            <person name="Liu S."/>
            <person name="Lokyitsang T."/>
            <person name="Lokyitsang Y."/>
            <person name="Lubonja R."/>
            <person name="Lui A."/>
            <person name="MacDonald P."/>
            <person name="Magnisalis V."/>
            <person name="Maru K."/>
            <person name="Matthews C."/>
            <person name="McCusker W."/>
            <person name="McDonough S."/>
            <person name="Mehta T."/>
            <person name="Meldrim J."/>
            <person name="Meneus L."/>
            <person name="Mihai O."/>
            <person name="Mihalev A."/>
            <person name="Mihova T."/>
            <person name="Mittelman R."/>
            <person name="Mlenga V."/>
            <person name="Montmayeur A."/>
            <person name="Mulrain L."/>
            <person name="Navidi A."/>
            <person name="Naylor J."/>
            <person name="Negash T."/>
            <person name="Nguyen T."/>
            <person name="Nguyen N."/>
            <person name="Nicol R."/>
            <person name="Norbu C."/>
            <person name="Norbu N."/>
            <person name="Novod N."/>
            <person name="O'Neill B."/>
            <person name="Osman S."/>
            <person name="Markiewicz E."/>
            <person name="Oyono O.L."/>
            <person name="Patti C."/>
            <person name="Phunkhang P."/>
            <person name="Pierre F."/>
            <person name="Priest M."/>
            <person name="Raghuraman S."/>
            <person name="Rege F."/>
            <person name="Reyes R."/>
            <person name="Rise C."/>
            <person name="Rogov P."/>
            <person name="Ross K."/>
            <person name="Ryan E."/>
            <person name="Settipalli S."/>
            <person name="Shea T."/>
            <person name="Sherpa N."/>
            <person name="Shi L."/>
            <person name="Shih D."/>
            <person name="Sparrow T."/>
            <person name="Spaulding J."/>
            <person name="Stalker J."/>
            <person name="Stange-Thomann N."/>
            <person name="Stavropoulos S."/>
            <person name="Stone C."/>
            <person name="Strader C."/>
            <person name="Tesfaye S."/>
            <person name="Thomson T."/>
            <person name="Thoulutsang Y."/>
            <person name="Thoulutsang D."/>
            <person name="Topham K."/>
            <person name="Topping I."/>
            <person name="Tsamla T."/>
            <person name="Vassiliev H."/>
            <person name="Vo A."/>
            <person name="Wangchuk T."/>
            <person name="Wangdi T."/>
            <person name="Weiand M."/>
            <person name="Wilkinson J."/>
            <person name="Wilson A."/>
            <person name="Yadav S."/>
            <person name="Young G."/>
            <person name="Yu Q."/>
            <person name="Zembek L."/>
            <person name="Zhong D."/>
            <person name="Zimmer A."/>
            <person name="Zwirko Z."/>
            <person name="Jaffe D.B."/>
            <person name="Alvarez P."/>
            <person name="Brockman W."/>
            <person name="Butler J."/>
            <person name="Chin C."/>
            <person name="Gnerre S."/>
            <person name="Grabherr M."/>
            <person name="Kleber M."/>
            <person name="Mauceli E."/>
            <person name="MacCallum I."/>
        </authorList>
    </citation>
    <scope>NUCLEOTIDE SEQUENCE [LARGE SCALE GENOMIC DNA]</scope>
    <source>
        <strain evidence="3">MSH-3 / Tucson 14011-0111.49</strain>
    </source>
</reference>
<accession>B4GE06</accession>
<dbReference type="Proteomes" id="UP000008744">
    <property type="component" value="Unassembled WGS sequence"/>
</dbReference>
<dbReference type="eggNOG" id="ENOG502S3AX">
    <property type="taxonomic scope" value="Eukaryota"/>
</dbReference>
<protein>
    <submittedName>
        <fullName evidence="2">GL21932</fullName>
    </submittedName>
</protein>
<dbReference type="STRING" id="7234.B4GE06"/>
<feature type="region of interest" description="Disordered" evidence="1">
    <location>
        <begin position="492"/>
        <end position="706"/>
    </location>
</feature>
<dbReference type="EMBL" id="CH479182">
    <property type="protein sequence ID" value="EDW33841.1"/>
    <property type="molecule type" value="Genomic_DNA"/>
</dbReference>
<sequence>MVYESGFTTRRTYSSRPVTTSYAVSRTNRTPIDWEKVPFVPRPSLISDPVTAFGARRAEHEQRKRFILDPINKAAIKPNYKIAYEPIEPYVSTRDKNRNRILSLVRQHIDTVEAGGNTAARTSRDSLDSQLPRLHRAASESLPTPRLDLCTDRPGSHRSRASSDYSYNAKSTVQNSSYDSSNPYSRPERSTYSSTVEKTSRSGPGGSYNYSTERTSTTGAGPGGYSYSSTTSGNLPGGTKYRHFSYHYPSVQKVTRVYKSSYPIYSSYSIPRRIVTGTRLVTSPIRVVTSPSRVVSRIIHSPSPVRVVRTTTRVISSPERTTYSYTTPTTYYSPALLSSYTSKYIPTSYTTYTPSYHYNPTTITRVYARSVSPVRITSSSVRPVPSYLKRLPPGYGARALTNYLNTEPFTTFSEETSRIRNRAQSLIRDLHTPVVRRARSCTPFPVTGYTYEPTSQMALDAYVARVTNPVRHIAKEVHNISHYPRPAVKYVDADLDPNRPSRKFSAPRPLEDPVDLESKEKQRLRQERLLTVNEDALDEVEAEKKRAQNASEEKLRKKQPKKLRKKQPKRLRKKQPKGLRKKQPKGLRKKPKKAAENAAQKAAEEAAQKAAEEAAQKAAEEEAQKAAENAAAQKAAEEAAQKAAEEAAQRAAEEAAQKAEEEAAQKAAEEAAQRAAEEEEARIAEDERLAKEALLEEEQRSREHELNRLAEIEKQAEEESEGDLARQAAELAEIGRQEAEIAALELQAIQKVEGETNEPLIEEPTTPNEATIELSATFDDTVGQAGGDSYDDEYDEDE</sequence>
<feature type="compositionally biased region" description="Basic and acidic residues" evidence="1">
    <location>
        <begin position="516"/>
        <end position="528"/>
    </location>
</feature>
<feature type="compositionally biased region" description="Basic and acidic residues" evidence="1">
    <location>
        <begin position="602"/>
        <end position="625"/>
    </location>
</feature>
<keyword evidence="3" id="KW-1185">Reference proteome</keyword>
<feature type="compositionally biased region" description="Low complexity" evidence="1">
    <location>
        <begin position="215"/>
        <end position="232"/>
    </location>
</feature>
<evidence type="ECO:0000313" key="2">
    <source>
        <dbReference type="EMBL" id="EDW33841.1"/>
    </source>
</evidence>
<feature type="compositionally biased region" description="Polar residues" evidence="1">
    <location>
        <begin position="162"/>
        <end position="197"/>
    </location>
</feature>
<dbReference type="AlphaFoldDB" id="B4GE06"/>
<feature type="compositionally biased region" description="Acidic residues" evidence="1">
    <location>
        <begin position="789"/>
        <end position="798"/>
    </location>
</feature>
<dbReference type="PhylomeDB" id="B4GE06"/>
<proteinExistence type="predicted"/>
<dbReference type="PANTHER" id="PTHR23242:SF9">
    <property type="entry name" value="TRANSCRIPTION FACTOR HOXA13"/>
    <property type="match status" value="1"/>
</dbReference>
<organism evidence="3">
    <name type="scientific">Drosophila persimilis</name>
    <name type="common">Fruit fly</name>
    <dbReference type="NCBI Taxonomy" id="7234"/>
    <lineage>
        <taxon>Eukaryota</taxon>
        <taxon>Metazoa</taxon>
        <taxon>Ecdysozoa</taxon>
        <taxon>Arthropoda</taxon>
        <taxon>Hexapoda</taxon>
        <taxon>Insecta</taxon>
        <taxon>Pterygota</taxon>
        <taxon>Neoptera</taxon>
        <taxon>Endopterygota</taxon>
        <taxon>Diptera</taxon>
        <taxon>Brachycera</taxon>
        <taxon>Muscomorpha</taxon>
        <taxon>Ephydroidea</taxon>
        <taxon>Drosophilidae</taxon>
        <taxon>Drosophila</taxon>
        <taxon>Sophophora</taxon>
    </lineage>
</organism>
<dbReference type="OMA" id="HFSYHYP"/>
<evidence type="ECO:0000313" key="3">
    <source>
        <dbReference type="Proteomes" id="UP000008744"/>
    </source>
</evidence>
<dbReference type="PANTHER" id="PTHR23242">
    <property type="entry name" value="TRANSCRIPTION FACTOR HOXA13"/>
    <property type="match status" value="1"/>
</dbReference>
<evidence type="ECO:0000256" key="1">
    <source>
        <dbReference type="SAM" id="MobiDB-lite"/>
    </source>
</evidence>
<feature type="compositionally biased region" description="Basic residues" evidence="1">
    <location>
        <begin position="556"/>
        <end position="592"/>
    </location>
</feature>
<gene>
    <name evidence="2" type="primary">Dper\GL21932</name>
    <name evidence="2" type="ORF">Dper_GL21932</name>
</gene>